<evidence type="ECO:0008006" key="2">
    <source>
        <dbReference type="Google" id="ProtNLM"/>
    </source>
</evidence>
<dbReference type="Gene3D" id="3.50.50.60">
    <property type="entry name" value="FAD/NAD(P)-binding domain"/>
    <property type="match status" value="1"/>
</dbReference>
<protein>
    <recommendedName>
        <fullName evidence="2">Amine oxidase domain-containing protein</fullName>
    </recommendedName>
</protein>
<dbReference type="EMBL" id="BARU01008312">
    <property type="protein sequence ID" value="GAH39598.1"/>
    <property type="molecule type" value="Genomic_DNA"/>
</dbReference>
<gene>
    <name evidence="1" type="ORF">S03H2_16285</name>
</gene>
<dbReference type="InterPro" id="IPR036188">
    <property type="entry name" value="FAD/NAD-bd_sf"/>
</dbReference>
<sequence>ALNIVAEPSWTRAHRWTFAKPTGTHGDAEFGLLTSGRPLGICGDAWCPSGAPRVESAWLSGRRLGAALAATLS</sequence>
<reference evidence="1" key="1">
    <citation type="journal article" date="2014" name="Front. Microbiol.">
        <title>High frequency of phylogenetically diverse reductive dehalogenase-homologous genes in deep subseafloor sedimentary metagenomes.</title>
        <authorList>
            <person name="Kawai M."/>
            <person name="Futagami T."/>
            <person name="Toyoda A."/>
            <person name="Takaki Y."/>
            <person name="Nishi S."/>
            <person name="Hori S."/>
            <person name="Arai W."/>
            <person name="Tsubouchi T."/>
            <person name="Morono Y."/>
            <person name="Uchiyama I."/>
            <person name="Ito T."/>
            <person name="Fujiyama A."/>
            <person name="Inagaki F."/>
            <person name="Takami H."/>
        </authorList>
    </citation>
    <scope>NUCLEOTIDE SEQUENCE</scope>
    <source>
        <strain evidence="1">Expedition CK06-06</strain>
    </source>
</reference>
<comment type="caution">
    <text evidence="1">The sequence shown here is derived from an EMBL/GenBank/DDBJ whole genome shotgun (WGS) entry which is preliminary data.</text>
</comment>
<dbReference type="AlphaFoldDB" id="X1H2V2"/>
<proteinExistence type="predicted"/>
<organism evidence="1">
    <name type="scientific">marine sediment metagenome</name>
    <dbReference type="NCBI Taxonomy" id="412755"/>
    <lineage>
        <taxon>unclassified sequences</taxon>
        <taxon>metagenomes</taxon>
        <taxon>ecological metagenomes</taxon>
    </lineage>
</organism>
<feature type="non-terminal residue" evidence="1">
    <location>
        <position position="1"/>
    </location>
</feature>
<accession>X1H2V2</accession>
<name>X1H2V2_9ZZZZ</name>
<evidence type="ECO:0000313" key="1">
    <source>
        <dbReference type="EMBL" id="GAH39598.1"/>
    </source>
</evidence>